<proteinExistence type="predicted"/>
<comment type="caution">
    <text evidence="4">The sequence shown here is derived from an EMBL/GenBank/DDBJ whole genome shotgun (WGS) entry which is preliminary data.</text>
</comment>
<evidence type="ECO:0000259" key="2">
    <source>
        <dbReference type="Pfam" id="PF04173"/>
    </source>
</evidence>
<name>A0A370GL97_9COXI</name>
<organism evidence="4 5">
    <name type="scientific">Aquicella lusitana</name>
    <dbReference type="NCBI Taxonomy" id="254246"/>
    <lineage>
        <taxon>Bacteria</taxon>
        <taxon>Pseudomonadati</taxon>
        <taxon>Pseudomonadota</taxon>
        <taxon>Gammaproteobacteria</taxon>
        <taxon>Legionellales</taxon>
        <taxon>Coxiellaceae</taxon>
        <taxon>Aquicella</taxon>
    </lineage>
</organism>
<evidence type="ECO:0000259" key="3">
    <source>
        <dbReference type="Pfam" id="PF07680"/>
    </source>
</evidence>
<dbReference type="AlphaFoldDB" id="A0A370GL97"/>
<feature type="domain" description="Thiosulphate:quinone oxidoreductase small subunit DoxA" evidence="3">
    <location>
        <begin position="237"/>
        <end position="348"/>
    </location>
</feature>
<feature type="domain" description="TQO small subunit DoxD" evidence="2">
    <location>
        <begin position="26"/>
        <end position="180"/>
    </location>
</feature>
<evidence type="ECO:0000256" key="1">
    <source>
        <dbReference type="SAM" id="Phobius"/>
    </source>
</evidence>
<feature type="transmembrane region" description="Helical" evidence="1">
    <location>
        <begin position="144"/>
        <end position="164"/>
    </location>
</feature>
<dbReference type="EMBL" id="QQAX01000009">
    <property type="protein sequence ID" value="RDI44548.1"/>
    <property type="molecule type" value="Genomic_DNA"/>
</dbReference>
<dbReference type="Proteomes" id="UP000254720">
    <property type="component" value="Unassembled WGS sequence"/>
</dbReference>
<evidence type="ECO:0000313" key="4">
    <source>
        <dbReference type="EMBL" id="RDI44548.1"/>
    </source>
</evidence>
<dbReference type="Pfam" id="PF07680">
    <property type="entry name" value="DoxA"/>
    <property type="match status" value="1"/>
</dbReference>
<keyword evidence="1" id="KW-1133">Transmembrane helix</keyword>
<feature type="transmembrane region" description="Helical" evidence="1">
    <location>
        <begin position="198"/>
        <end position="216"/>
    </location>
</feature>
<feature type="transmembrane region" description="Helical" evidence="1">
    <location>
        <begin position="86"/>
        <end position="108"/>
    </location>
</feature>
<keyword evidence="1" id="KW-0472">Membrane</keyword>
<protein>
    <submittedName>
        <fullName evidence="4">Thiosulfate dehydrogenase [quinone] large subunit</fullName>
    </submittedName>
</protein>
<dbReference type="Pfam" id="PF04173">
    <property type="entry name" value="DoxD"/>
    <property type="match status" value="1"/>
</dbReference>
<dbReference type="InterPro" id="IPR011636">
    <property type="entry name" value="DoxA"/>
</dbReference>
<accession>A0A370GL97</accession>
<evidence type="ECO:0000313" key="5">
    <source>
        <dbReference type="Proteomes" id="UP000254720"/>
    </source>
</evidence>
<gene>
    <name evidence="4" type="ORF">C8D86_10930</name>
</gene>
<dbReference type="PIRSF" id="PIRSF037390">
    <property type="entry name" value="Thiosulph_Quin_oxidored_DoxA-D"/>
    <property type="match status" value="1"/>
</dbReference>
<reference evidence="4 5" key="1">
    <citation type="submission" date="2018-07" db="EMBL/GenBank/DDBJ databases">
        <title>Genomic Encyclopedia of Type Strains, Phase IV (KMG-IV): sequencing the most valuable type-strain genomes for metagenomic binning, comparative biology and taxonomic classification.</title>
        <authorList>
            <person name="Goeker M."/>
        </authorList>
    </citation>
    <scope>NUCLEOTIDE SEQUENCE [LARGE SCALE GENOMIC DNA]</scope>
    <source>
        <strain evidence="4 5">DSM 16500</strain>
    </source>
</reference>
<feature type="transmembrane region" description="Helical" evidence="1">
    <location>
        <begin position="20"/>
        <end position="40"/>
    </location>
</feature>
<sequence length="354" mass="39453">MPQDNADVAAARLSEQAFKIAGLIILSIRFVQGWIFWGGGSRRFIYAPQKLDPEASQWMANKLQSAMPGALLGMSDLISFLLHHFYLLYAAIIIFSLAELVSGAALMLGCFTRVSGFITALISITLMLIFGWQGSTCMDEWTMAVANLAIGLTLALSGSPIYSVDHWLLRRYPRLNKQWWFLSLASGPWSFTTLRRVSLFYCAFTILFTLSTYNYYRGAIFSSYHPGPVSASQYHMTLSQGVVERNGMVRFNLYVDAGTAAAPSHIIRVELRDADGTLAETWEAKHLSLLPDKNIQNEYAYNRIATGGYGLIAPVSAKAFITLPPVKAGLNLSSENYQLYVYTVSGRRYELELK</sequence>
<feature type="transmembrane region" description="Helical" evidence="1">
    <location>
        <begin position="114"/>
        <end position="132"/>
    </location>
</feature>
<keyword evidence="5" id="KW-1185">Reference proteome</keyword>
<keyword evidence="1" id="KW-0812">Transmembrane</keyword>
<dbReference type="InterPro" id="IPR017192">
    <property type="entry name" value="ThioSO4-Q_OxRdtase_DoxA/D"/>
</dbReference>
<dbReference type="RefSeq" id="WP_170131784.1">
    <property type="nucleotide sequence ID" value="NZ_QQAX01000009.1"/>
</dbReference>
<dbReference type="InterPro" id="IPR007301">
    <property type="entry name" value="DoxD"/>
</dbReference>